<reference evidence="2" key="1">
    <citation type="submission" date="2023-08" db="EMBL/GenBank/DDBJ databases">
        <authorList>
            <person name="Chen Y."/>
            <person name="Shah S."/>
            <person name="Dougan E. K."/>
            <person name="Thang M."/>
            <person name="Chan C."/>
        </authorList>
    </citation>
    <scope>NUCLEOTIDE SEQUENCE</scope>
</reference>
<gene>
    <name evidence="2" type="ORF">EVOR1521_LOCUS20965</name>
</gene>
<evidence type="ECO:0000256" key="1">
    <source>
        <dbReference type="SAM" id="MobiDB-lite"/>
    </source>
</evidence>
<dbReference type="EMBL" id="CAUJNA010003244">
    <property type="protein sequence ID" value="CAJ1396821.1"/>
    <property type="molecule type" value="Genomic_DNA"/>
</dbReference>
<evidence type="ECO:0000313" key="3">
    <source>
        <dbReference type="Proteomes" id="UP001178507"/>
    </source>
</evidence>
<dbReference type="AlphaFoldDB" id="A0AA36J062"/>
<name>A0AA36J062_9DINO</name>
<evidence type="ECO:0000313" key="2">
    <source>
        <dbReference type="EMBL" id="CAJ1396821.1"/>
    </source>
</evidence>
<comment type="caution">
    <text evidence="2">The sequence shown here is derived from an EMBL/GenBank/DDBJ whole genome shotgun (WGS) entry which is preliminary data.</text>
</comment>
<organism evidence="2 3">
    <name type="scientific">Effrenium voratum</name>
    <dbReference type="NCBI Taxonomy" id="2562239"/>
    <lineage>
        <taxon>Eukaryota</taxon>
        <taxon>Sar</taxon>
        <taxon>Alveolata</taxon>
        <taxon>Dinophyceae</taxon>
        <taxon>Suessiales</taxon>
        <taxon>Symbiodiniaceae</taxon>
        <taxon>Effrenium</taxon>
    </lineage>
</organism>
<protein>
    <submittedName>
        <fullName evidence="2">Uncharacterized protein</fullName>
    </submittedName>
</protein>
<keyword evidence="3" id="KW-1185">Reference proteome</keyword>
<sequence length="515" mass="56926">MDEQQTGTTQVDLRYSRSELLHVYAALKAHQKRAAALPCALARAAPREPAAAFLRRLFQGVRRQELHACLVIQRAWRCREERANDNKLSWPELLCREHVGTVREDPLSSTTQRACHFRDTPQVPKDERGIGFIRQKAIHALCGYDVLFTQEQLENAKVGKQVRFEVELDSKQRPRVKRSPLDMGACLQKLHTGTICDVDAARGRGFIHHQDIHQLLGKDVLFRFGQLPGAEVGQSVSFRLELDDGKPRVASVQSGASLPKFTTETLLGCSHLGLVAFGTDGRLELRNAQIRRLCGRHAVFSRRELAGRLAARPGACVSFRVRLTPEGLPEVAEVNADAACARQGEPDLDVEVTVQLDSGFGPLGLCFAWGFLPEVQHIAAELRGFWHARGVGVGDRLLGFGFASPRQLAAQLRRRLEMGLEAFGLGFPPLRGADMAGVGRMRSPRDVLGSEEETEAAFSGPRRSRKLLGRKKQTHPGARFGGVEIEDLDRGARKAESLEFGGKLGGRAQQQGEHF</sequence>
<feature type="region of interest" description="Disordered" evidence="1">
    <location>
        <begin position="446"/>
        <end position="485"/>
    </location>
</feature>
<accession>A0AA36J062</accession>
<feature type="compositionally biased region" description="Basic residues" evidence="1">
    <location>
        <begin position="462"/>
        <end position="474"/>
    </location>
</feature>
<dbReference type="Proteomes" id="UP001178507">
    <property type="component" value="Unassembled WGS sequence"/>
</dbReference>
<proteinExistence type="predicted"/>